<sequence>MNLRSSWVAETGQTREDTRLTQVGATTPRTALEARTGVLPGSSDGRSRLTGFRLEGTSAMSATVAEGRGVIQGQSGQGVYPVTLTTPEALTFDAGDGQYGRVDLVVVRVYDSLYDSSNRHEAVVEIVPGTPAATPAAPAVPPLSLPLYTVSVPAGAGAGNGGINWNSAVTDLRSVVVGLGGILPAEGSANPPGAYPGQYQDAGGALQRWDGSAWVPYPYALGGIAPSGAVSTASYTGQYRDAGGALQRWNGTAWTPVVPVPTLAGTFDDGYTTSTTYTATLTDRAANAANSLTFTVPPSGVVLITLGARMQTSSASVAGWMTFRITRGSTVVWEANDQAAVTSTGLNAASASTTTRLYGLTPGAHTITGMYRAGANTTQVKATFTNTFIRVDAST</sequence>
<gene>
    <name evidence="1" type="ORF">NX801_16425</name>
</gene>
<protein>
    <submittedName>
        <fullName evidence="1">Uncharacterized protein</fullName>
    </submittedName>
</protein>
<dbReference type="RefSeq" id="WP_258788455.1">
    <property type="nucleotide sequence ID" value="NZ_JANUGQ010000012.1"/>
</dbReference>
<evidence type="ECO:0000313" key="2">
    <source>
        <dbReference type="Proteomes" id="UP001431313"/>
    </source>
</evidence>
<organism evidence="1 2">
    <name type="scientific">Streptomyces pyxinae</name>
    <dbReference type="NCBI Taxonomy" id="2970734"/>
    <lineage>
        <taxon>Bacteria</taxon>
        <taxon>Bacillati</taxon>
        <taxon>Actinomycetota</taxon>
        <taxon>Actinomycetes</taxon>
        <taxon>Kitasatosporales</taxon>
        <taxon>Streptomycetaceae</taxon>
        <taxon>Streptomyces</taxon>
    </lineage>
</organism>
<dbReference type="EMBL" id="JANUGQ010000012">
    <property type="protein sequence ID" value="MCS0637219.1"/>
    <property type="molecule type" value="Genomic_DNA"/>
</dbReference>
<name>A0ABT2CKZ0_9ACTN</name>
<dbReference type="Proteomes" id="UP001431313">
    <property type="component" value="Unassembled WGS sequence"/>
</dbReference>
<evidence type="ECO:0000313" key="1">
    <source>
        <dbReference type="EMBL" id="MCS0637219.1"/>
    </source>
</evidence>
<accession>A0ABT2CKZ0</accession>
<comment type="caution">
    <text evidence="1">The sequence shown here is derived from an EMBL/GenBank/DDBJ whole genome shotgun (WGS) entry which is preliminary data.</text>
</comment>
<reference evidence="1" key="1">
    <citation type="submission" date="2022-08" db="EMBL/GenBank/DDBJ databases">
        <authorList>
            <person name="Somphong A."/>
            <person name="Phongsopitanun W."/>
        </authorList>
    </citation>
    <scope>NUCLEOTIDE SEQUENCE</scope>
    <source>
        <strain evidence="1">LP05-1</strain>
    </source>
</reference>
<keyword evidence="2" id="KW-1185">Reference proteome</keyword>
<proteinExistence type="predicted"/>